<feature type="region of interest" description="Disordered" evidence="1">
    <location>
        <begin position="1"/>
        <end position="292"/>
    </location>
</feature>
<accession>A0A0F4YZX2</accession>
<feature type="region of interest" description="Disordered" evidence="1">
    <location>
        <begin position="566"/>
        <end position="597"/>
    </location>
</feature>
<proteinExistence type="predicted"/>
<dbReference type="Pfam" id="PF08202">
    <property type="entry name" value="MIS13"/>
    <property type="match status" value="1"/>
</dbReference>
<dbReference type="GO" id="GO:0051301">
    <property type="term" value="P:cell division"/>
    <property type="evidence" value="ECO:0007669"/>
    <property type="project" value="InterPro"/>
</dbReference>
<feature type="compositionally biased region" description="Low complexity" evidence="1">
    <location>
        <begin position="25"/>
        <end position="39"/>
    </location>
</feature>
<dbReference type="GeneID" id="25314674"/>
<evidence type="ECO:0000256" key="1">
    <source>
        <dbReference type="SAM" id="MobiDB-lite"/>
    </source>
</evidence>
<dbReference type="PANTHER" id="PTHR14778">
    <property type="entry name" value="KINETOCHORE-ASSOCIATED PROTEIN DSN1 HOMOLOG"/>
    <property type="match status" value="1"/>
</dbReference>
<reference evidence="2 3" key="1">
    <citation type="submission" date="2015-04" db="EMBL/GenBank/DDBJ databases">
        <authorList>
            <person name="Heijne W.H."/>
            <person name="Fedorova N.D."/>
            <person name="Nierman W.C."/>
            <person name="Vollebregt A.W."/>
            <person name="Zhao Z."/>
            <person name="Wu L."/>
            <person name="Kumar M."/>
            <person name="Stam H."/>
            <person name="van den Berg M.A."/>
            <person name="Pel H.J."/>
        </authorList>
    </citation>
    <scope>NUCLEOTIDE SEQUENCE [LARGE SCALE GENOMIC DNA]</scope>
    <source>
        <strain evidence="2 3">CBS 393.64</strain>
    </source>
</reference>
<feature type="compositionally biased region" description="Gly residues" evidence="1">
    <location>
        <begin position="577"/>
        <end position="586"/>
    </location>
</feature>
<feature type="region of interest" description="Disordered" evidence="1">
    <location>
        <begin position="414"/>
        <end position="459"/>
    </location>
</feature>
<organism evidence="2 3">
    <name type="scientific">Rasamsonia emersonii (strain ATCC 16479 / CBS 393.64 / IMI 116815)</name>
    <dbReference type="NCBI Taxonomy" id="1408163"/>
    <lineage>
        <taxon>Eukaryota</taxon>
        <taxon>Fungi</taxon>
        <taxon>Dikarya</taxon>
        <taxon>Ascomycota</taxon>
        <taxon>Pezizomycotina</taxon>
        <taxon>Eurotiomycetes</taxon>
        <taxon>Eurotiomycetidae</taxon>
        <taxon>Eurotiales</taxon>
        <taxon>Trichocomaceae</taxon>
        <taxon>Rasamsonia</taxon>
    </lineage>
</organism>
<dbReference type="GO" id="GO:0000444">
    <property type="term" value="C:MIS12/MIND type complex"/>
    <property type="evidence" value="ECO:0007669"/>
    <property type="project" value="InterPro"/>
</dbReference>
<dbReference type="RefSeq" id="XP_013330257.1">
    <property type="nucleotide sequence ID" value="XM_013474803.1"/>
</dbReference>
<feature type="compositionally biased region" description="Basic and acidic residues" evidence="1">
    <location>
        <begin position="238"/>
        <end position="248"/>
    </location>
</feature>
<feature type="region of interest" description="Disordered" evidence="1">
    <location>
        <begin position="484"/>
        <end position="504"/>
    </location>
</feature>
<keyword evidence="3" id="KW-1185">Reference proteome</keyword>
<dbReference type="GO" id="GO:0007059">
    <property type="term" value="P:chromosome segregation"/>
    <property type="evidence" value="ECO:0007669"/>
    <property type="project" value="InterPro"/>
</dbReference>
<feature type="compositionally biased region" description="Polar residues" evidence="1">
    <location>
        <begin position="66"/>
        <end position="79"/>
    </location>
</feature>
<dbReference type="EMBL" id="LASV01000092">
    <property type="protein sequence ID" value="KKA23645.1"/>
    <property type="molecule type" value="Genomic_DNA"/>
</dbReference>
<feature type="compositionally biased region" description="Polar residues" evidence="1">
    <location>
        <begin position="486"/>
        <end position="499"/>
    </location>
</feature>
<feature type="compositionally biased region" description="Low complexity" evidence="1">
    <location>
        <begin position="108"/>
        <end position="123"/>
    </location>
</feature>
<dbReference type="AlphaFoldDB" id="A0A0F4YZX2"/>
<dbReference type="STRING" id="1408163.A0A0F4YZX2"/>
<comment type="caution">
    <text evidence="2">The sequence shown here is derived from an EMBL/GenBank/DDBJ whole genome shotgun (WGS) entry which is preliminary data.</text>
</comment>
<gene>
    <name evidence="2" type="ORF">T310_2323</name>
</gene>
<feature type="compositionally biased region" description="Basic and acidic residues" evidence="1">
    <location>
        <begin position="55"/>
        <end position="65"/>
    </location>
</feature>
<dbReference type="Proteomes" id="UP000053958">
    <property type="component" value="Unassembled WGS sequence"/>
</dbReference>
<evidence type="ECO:0000313" key="2">
    <source>
        <dbReference type="EMBL" id="KKA23645.1"/>
    </source>
</evidence>
<feature type="compositionally biased region" description="Basic residues" evidence="1">
    <location>
        <begin position="129"/>
        <end position="140"/>
    </location>
</feature>
<dbReference type="PANTHER" id="PTHR14778:SF2">
    <property type="entry name" value="KINETOCHORE-ASSOCIATED PROTEIN DSN1 HOMOLOG"/>
    <property type="match status" value="1"/>
</dbReference>
<dbReference type="OrthoDB" id="3364649at2759"/>
<dbReference type="InterPro" id="IPR013218">
    <property type="entry name" value="Dsn1/Mis13"/>
</dbReference>
<feature type="compositionally biased region" description="Basic and acidic residues" evidence="1">
    <location>
        <begin position="176"/>
        <end position="188"/>
    </location>
</feature>
<name>A0A0F4YZX2_RASE3</name>
<evidence type="ECO:0000313" key="3">
    <source>
        <dbReference type="Proteomes" id="UP000053958"/>
    </source>
</evidence>
<protein>
    <submittedName>
        <fullName evidence="2">Mis12-Mtw1 family protein</fullName>
    </submittedName>
</protein>
<sequence length="618" mass="66973">MTIAVLTPPTTRTTRREPLKAINMAASQARSRHASSSAANTGGKGRGRRTSARLNAKDDGGDEGKTVNNTTAAQEQTSRAAEKKRKAAYDEDVEGFQFKFASSKKPKPSSGEEVSVPEPIVEEPVQHQSPKRGRPPKTKSNKASGGEDAGANGAASGKPSRGRPKRVSTELQTEPEISHRSTRARDEESPFPMEMPRKKGRPSKSKAVDANGFLSPEPTQPGTSKIALPFADTPVIRRNKEMREERAGKGQRRSSLGMRGRRASSLIDSGASNGGEILPQKSPSPETERGADAFRTAVPHKEVDTSDFYKHIASEGLSEPRRMKVLLTWCATRAMGDKPSGSRSDDDSARLAARVIQEELLQDFANKSELSDWFSREDAEPPAVVVKKPNPKNIQNAEKIKELEEQIQRAALNALLRPPSIPRYDTSGSGPTPPEQQAEKTEAQSSAEAVPQGPETIDASVLDPSQQSLLASIGLDNLRIDDNQKQESSSLPSATTTANLPPISPAAVSSRLSRITTSLAPTLDSFASGIHDIEIYRAAADDVSSRILRICSQRLEERDARNTLRTLEIEGENQDDSGGGGEGSGTGNNKNRLRIRQERQRREDIGLVLGALSRVERR</sequence>